<proteinExistence type="predicted"/>
<evidence type="ECO:0000313" key="3">
    <source>
        <dbReference type="Proteomes" id="UP000198906"/>
    </source>
</evidence>
<dbReference type="GO" id="GO:0003677">
    <property type="term" value="F:DNA binding"/>
    <property type="evidence" value="ECO:0007669"/>
    <property type="project" value="InterPro"/>
</dbReference>
<name>A0A1C6S4U2_9ACTN</name>
<dbReference type="InterPro" id="IPR041657">
    <property type="entry name" value="HTH_17"/>
</dbReference>
<dbReference type="EMBL" id="FMHU01000002">
    <property type="protein sequence ID" value="SCL24462.1"/>
    <property type="molecule type" value="Genomic_DNA"/>
</dbReference>
<dbReference type="Proteomes" id="UP000198906">
    <property type="component" value="Unassembled WGS sequence"/>
</dbReference>
<dbReference type="NCBIfam" id="TIGR01764">
    <property type="entry name" value="excise"/>
    <property type="match status" value="1"/>
</dbReference>
<dbReference type="InterPro" id="IPR010093">
    <property type="entry name" value="SinI_DNA-bd"/>
</dbReference>
<dbReference type="Pfam" id="PF12728">
    <property type="entry name" value="HTH_17"/>
    <property type="match status" value="1"/>
</dbReference>
<evidence type="ECO:0000259" key="1">
    <source>
        <dbReference type="Pfam" id="PF12728"/>
    </source>
</evidence>
<feature type="domain" description="Helix-turn-helix" evidence="1">
    <location>
        <begin position="6"/>
        <end position="54"/>
    </location>
</feature>
<gene>
    <name evidence="2" type="ORF">GA0074694_3939</name>
</gene>
<evidence type="ECO:0000313" key="2">
    <source>
        <dbReference type="EMBL" id="SCL24462.1"/>
    </source>
</evidence>
<protein>
    <submittedName>
        <fullName evidence="2">DNA binding domain-containing protein, excisionase family</fullName>
    </submittedName>
</protein>
<dbReference type="RefSeq" id="WP_091460394.1">
    <property type="nucleotide sequence ID" value="NZ_FMHU01000002.1"/>
</dbReference>
<dbReference type="STRING" id="47866.GA0074694_3939"/>
<accession>A0A1C6S4U2</accession>
<reference evidence="3" key="1">
    <citation type="submission" date="2016-06" db="EMBL/GenBank/DDBJ databases">
        <authorList>
            <person name="Varghese N."/>
        </authorList>
    </citation>
    <scope>NUCLEOTIDE SEQUENCE [LARGE SCALE GENOMIC DNA]</scope>
    <source>
        <strain evidence="3">DSM 46123</strain>
    </source>
</reference>
<keyword evidence="3" id="KW-1185">Reference proteome</keyword>
<organism evidence="2 3">
    <name type="scientific">Micromonospora inyonensis</name>
    <dbReference type="NCBI Taxonomy" id="47866"/>
    <lineage>
        <taxon>Bacteria</taxon>
        <taxon>Bacillati</taxon>
        <taxon>Actinomycetota</taxon>
        <taxon>Actinomycetes</taxon>
        <taxon>Micromonosporales</taxon>
        <taxon>Micromonosporaceae</taxon>
        <taxon>Micromonospora</taxon>
    </lineage>
</organism>
<dbReference type="AlphaFoldDB" id="A0A1C6S4U2"/>
<sequence length="63" mass="7187">MSSPDLLTVTDVMARLQVGRHTVYDLIRSRRLHSVRIGRCRRIPARSLAGYLDSLNKEADHGR</sequence>